<comment type="caution">
    <text evidence="1">The sequence shown here is derived from an EMBL/GenBank/DDBJ whole genome shotgun (WGS) entry which is preliminary data.</text>
</comment>
<accession>A0A0D1KNP4</accession>
<dbReference type="PATRIC" id="fig|1423.173.peg.2645"/>
<reference evidence="1 2" key="1">
    <citation type="submission" date="2014-12" db="EMBL/GenBank/DDBJ databases">
        <title>Comparative genome analysis of Bacillus coagulans HM-08, Clostridium butyricum HM-68, Bacillus subtilis HM-66 and Bacillus licheniformis BL-09.</title>
        <authorList>
            <person name="Zhang H."/>
        </authorList>
    </citation>
    <scope>NUCLEOTIDE SEQUENCE [LARGE SCALE GENOMIC DNA]</scope>
    <source>
        <strain evidence="1 2">HM-66</strain>
    </source>
</reference>
<gene>
    <name evidence="1" type="ORF">SC09_Contig25orf00297</name>
</gene>
<dbReference type="AlphaFoldDB" id="A0A0D1KNP4"/>
<evidence type="ECO:0000313" key="2">
    <source>
        <dbReference type="Proteomes" id="UP000032247"/>
    </source>
</evidence>
<evidence type="ECO:0000313" key="1">
    <source>
        <dbReference type="EMBL" id="KIU10535.1"/>
    </source>
</evidence>
<proteinExistence type="predicted"/>
<dbReference type="EMBL" id="JXBC01000004">
    <property type="protein sequence ID" value="KIU10535.1"/>
    <property type="molecule type" value="Genomic_DNA"/>
</dbReference>
<dbReference type="InterPro" id="IPR011990">
    <property type="entry name" value="TPR-like_helical_dom_sf"/>
</dbReference>
<protein>
    <submittedName>
        <fullName evidence="1">Response regulator aspartate phosphatase</fullName>
    </submittedName>
</protein>
<dbReference type="Gene3D" id="1.25.40.10">
    <property type="entry name" value="Tetratricopeptide repeat domain"/>
    <property type="match status" value="1"/>
</dbReference>
<dbReference type="Proteomes" id="UP000032247">
    <property type="component" value="Unassembled WGS sequence"/>
</dbReference>
<sequence>MEELALLAAKFYTEIGQMDDSVICFKKMVHARKQIQRGDCLYEI</sequence>
<organism evidence="1 2">
    <name type="scientific">Bacillus subtilis</name>
    <dbReference type="NCBI Taxonomy" id="1423"/>
    <lineage>
        <taxon>Bacteria</taxon>
        <taxon>Bacillati</taxon>
        <taxon>Bacillota</taxon>
        <taxon>Bacilli</taxon>
        <taxon>Bacillales</taxon>
        <taxon>Bacillaceae</taxon>
        <taxon>Bacillus</taxon>
    </lineage>
</organism>
<name>A0A0D1KNP4_BACIU</name>